<gene>
    <name evidence="2" type="ORF">TSPGSL018_15688</name>
</gene>
<proteinExistence type="predicted"/>
<dbReference type="AlphaFoldDB" id="A0A061QY57"/>
<evidence type="ECO:0000313" key="2">
    <source>
        <dbReference type="EMBL" id="JAC65597.1"/>
    </source>
</evidence>
<name>A0A061QY57_9CHLO</name>
<evidence type="ECO:0000256" key="1">
    <source>
        <dbReference type="SAM" id="MobiDB-lite"/>
    </source>
</evidence>
<feature type="non-terminal residue" evidence="2">
    <location>
        <position position="1"/>
    </location>
</feature>
<reference evidence="2" key="1">
    <citation type="submission" date="2014-05" db="EMBL/GenBank/DDBJ databases">
        <title>The transcriptome of the halophilic microalga Tetraselmis sp. GSL018 isolated from the Great Salt Lake, Utah.</title>
        <authorList>
            <person name="Jinkerson R.E."/>
            <person name="D'Adamo S."/>
            <person name="Posewitz M.C."/>
        </authorList>
    </citation>
    <scope>NUCLEOTIDE SEQUENCE</scope>
    <source>
        <strain evidence="2">GSL018</strain>
    </source>
</reference>
<sequence length="59" mass="6093">GKGTERGSKEIRGLVSVPEVAKAAEEEGREVAKHGEERGAQGKGTERGSEESGGAHECS</sequence>
<protein>
    <submittedName>
        <fullName evidence="2">Uncharacterized protein</fullName>
    </submittedName>
</protein>
<dbReference type="EMBL" id="GBEZ01021130">
    <property type="protein sequence ID" value="JAC65597.1"/>
    <property type="molecule type" value="Transcribed_RNA"/>
</dbReference>
<organism evidence="2">
    <name type="scientific">Tetraselmis sp. GSL018</name>
    <dbReference type="NCBI Taxonomy" id="582737"/>
    <lineage>
        <taxon>Eukaryota</taxon>
        <taxon>Viridiplantae</taxon>
        <taxon>Chlorophyta</taxon>
        <taxon>core chlorophytes</taxon>
        <taxon>Chlorodendrophyceae</taxon>
        <taxon>Chlorodendrales</taxon>
        <taxon>Chlorodendraceae</taxon>
        <taxon>Tetraselmis</taxon>
    </lineage>
</organism>
<feature type="compositionally biased region" description="Basic and acidic residues" evidence="1">
    <location>
        <begin position="1"/>
        <end position="12"/>
    </location>
</feature>
<feature type="compositionally biased region" description="Basic and acidic residues" evidence="1">
    <location>
        <begin position="22"/>
        <end position="59"/>
    </location>
</feature>
<feature type="region of interest" description="Disordered" evidence="1">
    <location>
        <begin position="1"/>
        <end position="59"/>
    </location>
</feature>
<accession>A0A061QY57</accession>